<gene>
    <name evidence="8" type="primary">RvY_05116-1</name>
    <name evidence="8" type="synonym">RvY_05116.1</name>
    <name evidence="8" type="ORF">RvY_05116</name>
</gene>
<dbReference type="InterPro" id="IPR051303">
    <property type="entry name" value="Armcx_regulator"/>
</dbReference>
<dbReference type="EMBL" id="BDGG01000002">
    <property type="protein sequence ID" value="GAU93130.1"/>
    <property type="molecule type" value="Genomic_DNA"/>
</dbReference>
<dbReference type="Pfam" id="PF04826">
    <property type="entry name" value="Arm_2"/>
    <property type="match status" value="1"/>
</dbReference>
<comment type="caution">
    <text evidence="8">The sequence shown here is derived from an EMBL/GenBank/DDBJ whole genome shotgun (WGS) entry which is preliminary data.</text>
</comment>
<dbReference type="Gene3D" id="1.25.10.10">
    <property type="entry name" value="Leucine-rich Repeat Variant"/>
    <property type="match status" value="1"/>
</dbReference>
<dbReference type="InterPro" id="IPR011989">
    <property type="entry name" value="ARM-like"/>
</dbReference>
<organism evidence="8 9">
    <name type="scientific">Ramazzottius varieornatus</name>
    <name type="common">Water bear</name>
    <name type="synonym">Tardigrade</name>
    <dbReference type="NCBI Taxonomy" id="947166"/>
    <lineage>
        <taxon>Eukaryota</taxon>
        <taxon>Metazoa</taxon>
        <taxon>Ecdysozoa</taxon>
        <taxon>Tardigrada</taxon>
        <taxon>Eutardigrada</taxon>
        <taxon>Parachela</taxon>
        <taxon>Hypsibioidea</taxon>
        <taxon>Ramazzottiidae</taxon>
        <taxon>Ramazzottius</taxon>
    </lineage>
</organism>
<dbReference type="SUPFAM" id="SSF48371">
    <property type="entry name" value="ARM repeat"/>
    <property type="match status" value="1"/>
</dbReference>
<dbReference type="OrthoDB" id="10017790at2759"/>
<dbReference type="STRING" id="947166.A0A1D1UX11"/>
<keyword evidence="5" id="KW-0496">Mitochondrion</keyword>
<evidence type="ECO:0000256" key="4">
    <source>
        <dbReference type="ARBA" id="ARBA00022989"/>
    </source>
</evidence>
<name>A0A1D1UX11_RAMVA</name>
<keyword evidence="9" id="KW-1185">Reference proteome</keyword>
<sequence>MAHHSLFPVRDDHGLNRAIVNTAALAGAAYMGFRLIKLVNYWNKGEVSDIGVSDAVTLSNALLGTNAVIDANGFEALDLPFVQQYSTWMTSSAMASPNPTFKRRLHQLSKGKGSSLPATPRASLFFPMNMPLDVGINSFLCGLASPDESKAVLRVNTLKFDKQLQAFGLDVMKHQTEQSLKVVSELDAKCLVKLVSTDYAHQDEELFMKLITAIANCSTFTHNQDSLREAGCLETLRDLIQSSAPERIRSLVAQAMSNLAVNEANQQFLKLCVPDLLHTLRTAQFEGLQLNCLNALINLSVLPGNHEYFSEDGIEFLLSRFDVTAQATDNEKLQALKVLVNLSCNEAEIPLMLNAKVPDNFFGIYIDPSVAEHVLLRFAVLLRNLTRFITTAGNTATSSCPEGSMGSFLSAREVLKELHTRSVFIGNTAATQELRSLAIEIANFTASCV</sequence>
<evidence type="ECO:0000256" key="3">
    <source>
        <dbReference type="ARBA" id="ARBA00022692"/>
    </source>
</evidence>
<proteinExistence type="predicted"/>
<evidence type="ECO:0000313" key="9">
    <source>
        <dbReference type="Proteomes" id="UP000186922"/>
    </source>
</evidence>
<comment type="subcellular location">
    <subcellularLocation>
        <location evidence="1">Membrane</location>
        <topology evidence="1">Single-pass membrane protein</topology>
    </subcellularLocation>
    <subcellularLocation>
        <location evidence="2">Mitochondrion membrane</location>
    </subcellularLocation>
</comment>
<reference evidence="8 9" key="1">
    <citation type="journal article" date="2016" name="Nat. Commun.">
        <title>Extremotolerant tardigrade genome and improved radiotolerance of human cultured cells by tardigrade-unique protein.</title>
        <authorList>
            <person name="Hashimoto T."/>
            <person name="Horikawa D.D."/>
            <person name="Saito Y."/>
            <person name="Kuwahara H."/>
            <person name="Kozuka-Hata H."/>
            <person name="Shin-I T."/>
            <person name="Minakuchi Y."/>
            <person name="Ohishi K."/>
            <person name="Motoyama A."/>
            <person name="Aizu T."/>
            <person name="Enomoto A."/>
            <person name="Kondo K."/>
            <person name="Tanaka S."/>
            <person name="Hara Y."/>
            <person name="Koshikawa S."/>
            <person name="Sagara H."/>
            <person name="Miura T."/>
            <person name="Yokobori S."/>
            <person name="Miyagawa K."/>
            <person name="Suzuki Y."/>
            <person name="Kubo T."/>
            <person name="Oyama M."/>
            <person name="Kohara Y."/>
            <person name="Fujiyama A."/>
            <person name="Arakawa K."/>
            <person name="Katayama T."/>
            <person name="Toyoda A."/>
            <person name="Kunieda T."/>
        </authorList>
    </citation>
    <scope>NUCLEOTIDE SEQUENCE [LARGE SCALE GENOMIC DNA]</scope>
    <source>
        <strain evidence="8 9">YOKOZUNA-1</strain>
    </source>
</reference>
<dbReference type="InterPro" id="IPR016024">
    <property type="entry name" value="ARM-type_fold"/>
</dbReference>
<accession>A0A1D1UX11</accession>
<evidence type="ECO:0000256" key="6">
    <source>
        <dbReference type="ARBA" id="ARBA00023136"/>
    </source>
</evidence>
<evidence type="ECO:0000259" key="7">
    <source>
        <dbReference type="Pfam" id="PF04826"/>
    </source>
</evidence>
<keyword evidence="3" id="KW-0812">Transmembrane</keyword>
<evidence type="ECO:0000256" key="1">
    <source>
        <dbReference type="ARBA" id="ARBA00004167"/>
    </source>
</evidence>
<evidence type="ECO:0000256" key="2">
    <source>
        <dbReference type="ARBA" id="ARBA00004325"/>
    </source>
</evidence>
<dbReference type="PANTHER" id="PTHR15712:SF23">
    <property type="entry name" value="ARMADILLO REPEAT CONTAINING 10"/>
    <property type="match status" value="1"/>
</dbReference>
<keyword evidence="4" id="KW-1133">Transmembrane helix</keyword>
<evidence type="ECO:0000256" key="5">
    <source>
        <dbReference type="ARBA" id="ARBA00023128"/>
    </source>
</evidence>
<dbReference type="Proteomes" id="UP000186922">
    <property type="component" value="Unassembled WGS sequence"/>
</dbReference>
<dbReference type="InterPro" id="IPR006911">
    <property type="entry name" value="ARM-rpt_dom"/>
</dbReference>
<dbReference type="PANTHER" id="PTHR15712">
    <property type="entry name" value="ARMADILLO REPEAT CONTAINING PROTEIN"/>
    <property type="match status" value="1"/>
</dbReference>
<protein>
    <recommendedName>
        <fullName evidence="7">Armadillo repeat-containing domain-containing protein</fullName>
    </recommendedName>
</protein>
<keyword evidence="6" id="KW-0472">Membrane</keyword>
<feature type="domain" description="Armadillo repeat-containing" evidence="7">
    <location>
        <begin position="187"/>
        <end position="395"/>
    </location>
</feature>
<dbReference type="GO" id="GO:0031966">
    <property type="term" value="C:mitochondrial membrane"/>
    <property type="evidence" value="ECO:0007669"/>
    <property type="project" value="UniProtKB-SubCell"/>
</dbReference>
<evidence type="ECO:0000313" key="8">
    <source>
        <dbReference type="EMBL" id="GAU93130.1"/>
    </source>
</evidence>
<dbReference type="AlphaFoldDB" id="A0A1D1UX11"/>